<accession>A0A8H6IK39</accession>
<proteinExistence type="predicted"/>
<feature type="region of interest" description="Disordered" evidence="1">
    <location>
        <begin position="1"/>
        <end position="147"/>
    </location>
</feature>
<comment type="caution">
    <text evidence="3">The sequence shown here is derived from an EMBL/GenBank/DDBJ whole genome shotgun (WGS) entry which is preliminary data.</text>
</comment>
<feature type="compositionally biased region" description="Polar residues" evidence="1">
    <location>
        <begin position="1"/>
        <end position="25"/>
    </location>
</feature>
<dbReference type="Proteomes" id="UP000521943">
    <property type="component" value="Unassembled WGS sequence"/>
</dbReference>
<feature type="compositionally biased region" description="Basic residues" evidence="1">
    <location>
        <begin position="51"/>
        <end position="65"/>
    </location>
</feature>
<feature type="transmembrane region" description="Helical" evidence="2">
    <location>
        <begin position="258"/>
        <end position="276"/>
    </location>
</feature>
<evidence type="ECO:0000256" key="2">
    <source>
        <dbReference type="SAM" id="Phobius"/>
    </source>
</evidence>
<gene>
    <name evidence="3" type="ORF">DFP72DRAFT_867674</name>
</gene>
<feature type="transmembrane region" description="Helical" evidence="2">
    <location>
        <begin position="366"/>
        <end position="390"/>
    </location>
</feature>
<keyword evidence="2" id="KW-0812">Transmembrane</keyword>
<dbReference type="AlphaFoldDB" id="A0A8H6IK39"/>
<dbReference type="OrthoDB" id="2576477at2759"/>
<feature type="transmembrane region" description="Helical" evidence="2">
    <location>
        <begin position="231"/>
        <end position="252"/>
    </location>
</feature>
<sequence length="413" mass="45853">MDLESQTSSQEQHQDPTTSTLTAGTETPPPTANDLCDNIITDPPPPYPSGRARRARRQRRSHPTRHTQLSSIDTHSSISDDVHTAAEELHSPSSGSTDGEDDDGDGHTHFLAPNSISAGQMRNPALGHGAGQHRRRPRSISHASTMSAAPSLAQTVLSLFEQEDVDNDIPGDLGPIHLPDDGLDERHMESLTEDHDGTSLDYGRRNENGWRRTGGWKRYWRPLGRTRYWRALAHLLFVNFPYALAAWLYLFVFTVTGTTLLVALPLGALLCFLNLLGARTFARGELALQQTFHAPLSYPPPYPPRPIFTRYREATTLEIESGVLGTGRTGLVRERSFYKNSYAMFTDPTSYQALFYFIVIKPAITIILLLFILVFVIPCLVLVAPAPAALRAVRKLGRWQANVAVEGLYHAVR</sequence>
<keyword evidence="2" id="KW-1133">Transmembrane helix</keyword>
<evidence type="ECO:0000313" key="3">
    <source>
        <dbReference type="EMBL" id="KAF6765391.1"/>
    </source>
</evidence>
<keyword evidence="4" id="KW-1185">Reference proteome</keyword>
<evidence type="ECO:0000313" key="4">
    <source>
        <dbReference type="Proteomes" id="UP000521943"/>
    </source>
</evidence>
<feature type="compositionally biased region" description="Low complexity" evidence="1">
    <location>
        <begin position="66"/>
        <end position="77"/>
    </location>
</feature>
<organism evidence="3 4">
    <name type="scientific">Ephemerocybe angulata</name>
    <dbReference type="NCBI Taxonomy" id="980116"/>
    <lineage>
        <taxon>Eukaryota</taxon>
        <taxon>Fungi</taxon>
        <taxon>Dikarya</taxon>
        <taxon>Basidiomycota</taxon>
        <taxon>Agaricomycotina</taxon>
        <taxon>Agaricomycetes</taxon>
        <taxon>Agaricomycetidae</taxon>
        <taxon>Agaricales</taxon>
        <taxon>Agaricineae</taxon>
        <taxon>Psathyrellaceae</taxon>
        <taxon>Ephemerocybe</taxon>
    </lineage>
</organism>
<keyword evidence="2" id="KW-0472">Membrane</keyword>
<protein>
    <submittedName>
        <fullName evidence="3">Uncharacterized protein</fullName>
    </submittedName>
</protein>
<reference evidence="3 4" key="1">
    <citation type="submission" date="2020-07" db="EMBL/GenBank/DDBJ databases">
        <title>Comparative genomics of pyrophilous fungi reveals a link between fire events and developmental genes.</title>
        <authorList>
            <consortium name="DOE Joint Genome Institute"/>
            <person name="Steindorff A.S."/>
            <person name="Carver A."/>
            <person name="Calhoun S."/>
            <person name="Stillman K."/>
            <person name="Liu H."/>
            <person name="Lipzen A."/>
            <person name="Pangilinan J."/>
            <person name="Labutti K."/>
            <person name="Bruns T.D."/>
            <person name="Grigoriev I.V."/>
        </authorList>
    </citation>
    <scope>NUCLEOTIDE SEQUENCE [LARGE SCALE GENOMIC DNA]</scope>
    <source>
        <strain evidence="3 4">CBS 144469</strain>
    </source>
</reference>
<feature type="compositionally biased region" description="Basic and acidic residues" evidence="1">
    <location>
        <begin position="78"/>
        <end position="90"/>
    </location>
</feature>
<dbReference type="EMBL" id="JACGCI010000002">
    <property type="protein sequence ID" value="KAF6765391.1"/>
    <property type="molecule type" value="Genomic_DNA"/>
</dbReference>
<evidence type="ECO:0000256" key="1">
    <source>
        <dbReference type="SAM" id="MobiDB-lite"/>
    </source>
</evidence>
<name>A0A8H6IK39_9AGAR</name>